<dbReference type="Pfam" id="PF00069">
    <property type="entry name" value="Pkinase"/>
    <property type="match status" value="1"/>
</dbReference>
<reference evidence="11 12" key="1">
    <citation type="submission" date="2024-03" db="EMBL/GenBank/DDBJ databases">
        <title>Aureococcus anophagefferens CCMP1851 and Kratosvirus quantuckense: Draft genome of a second virus-susceptible host strain in the model system.</title>
        <authorList>
            <person name="Chase E."/>
            <person name="Truchon A.R."/>
            <person name="Schepens W."/>
            <person name="Wilhelm S.W."/>
        </authorList>
    </citation>
    <scope>NUCLEOTIDE SEQUENCE [LARGE SCALE GENOMIC DNA]</scope>
    <source>
        <strain evidence="11 12">CCMP1851</strain>
    </source>
</reference>
<comment type="catalytic activity">
    <reaction evidence="7">
        <text>L-threonyl-[protein] + ATP = O-phospho-L-threonyl-[protein] + ADP + H(+)</text>
        <dbReference type="Rhea" id="RHEA:46608"/>
        <dbReference type="Rhea" id="RHEA-COMP:11060"/>
        <dbReference type="Rhea" id="RHEA-COMP:11605"/>
        <dbReference type="ChEBI" id="CHEBI:15378"/>
        <dbReference type="ChEBI" id="CHEBI:30013"/>
        <dbReference type="ChEBI" id="CHEBI:30616"/>
        <dbReference type="ChEBI" id="CHEBI:61977"/>
        <dbReference type="ChEBI" id="CHEBI:456216"/>
        <dbReference type="EC" id="2.7.11.1"/>
    </reaction>
</comment>
<evidence type="ECO:0000256" key="6">
    <source>
        <dbReference type="ARBA" id="ARBA00022840"/>
    </source>
</evidence>
<evidence type="ECO:0000313" key="12">
    <source>
        <dbReference type="Proteomes" id="UP001363151"/>
    </source>
</evidence>
<dbReference type="SMART" id="SM00220">
    <property type="entry name" value="S_TKc"/>
    <property type="match status" value="1"/>
</dbReference>
<accession>A0ABR1FR06</accession>
<dbReference type="Gene3D" id="1.10.510.10">
    <property type="entry name" value="Transferase(Phosphotransferase) domain 1"/>
    <property type="match status" value="1"/>
</dbReference>
<dbReference type="SUPFAM" id="SSF56112">
    <property type="entry name" value="Protein kinase-like (PK-like)"/>
    <property type="match status" value="1"/>
</dbReference>
<dbReference type="Pfam" id="PF13513">
    <property type="entry name" value="HEAT_EZ"/>
    <property type="match status" value="1"/>
</dbReference>
<sequence length="831" mass="87387">MGSNYDLNVMIAKLTTTARNFVENGAAADASRLGHGKVYKGRRKFTGQTVALKFISKHGKSERDMRNLRQEIAILSALDHENVVKMFDYFETEREFCVVTEFAQGELFEILEEDGTLPEDTVRDIARQLVKALHYLHSQRIIHRDLKPQNVLLGANGRVKLCDFGFARAMSMDTIVLTSIKGTPLYMAPELVKEQPYDHTVDLWSLGVILFELLVGQPPFYTNSIYSLINHIVKDPVVFPSHVSEQFESFLSGLLQKDPRKRLAWPQLLEHPLVQDTAEDEARAARDLAFYGDCGGAGPPRGRLERFLEYLGGGTMTDRGLDIVEEEEPSPTSSHKGGRSGDLSPMEETLREAMPPPPPRERKPATPATPARGDAGGEGSPPRASARGTPEDRDAMGLALPPCVAVLDACLGADDGDDGAVAAFALAAKLVGSPPWLATAATRGPPFVPTPARWALAAALRKALAAERPTGAAAAAAVACATACLRRATPATLGLWVPLLDQLGDKRGANELSPAGAVAALGCLKAMLDAAPPDDRALLLLPEDGSAGVAEACAAILAPPHAARVAAWPDGADGGAAGAGADAAAVAAQLLRASLAAEGGASRGPRPAATAATAPRTPRAARAAPRARKLERFLPKLLDHADAAVRSKACNLVGNLCRHSASFYGALAVGSPGQSSLAAVVRAASDGDAATRKFACFALGNAAFHSAALYADLAPAVAPLVAALRGDDDEKTRANAAGALGNLARNGGQLARHLVDHGAPNALLKAARADPAAAPRRIALFSLGASARPLRSYLDEALQDGAAAKDPTQRKYASRLKAKLQAPASDASRRR</sequence>
<dbReference type="SUPFAM" id="SSF48371">
    <property type="entry name" value="ARM repeat"/>
    <property type="match status" value="1"/>
</dbReference>
<keyword evidence="5 11" id="KW-0418">Kinase</keyword>
<dbReference type="InterPro" id="IPR011989">
    <property type="entry name" value="ARM-like"/>
</dbReference>
<dbReference type="InterPro" id="IPR016024">
    <property type="entry name" value="ARM-type_fold"/>
</dbReference>
<evidence type="ECO:0000256" key="9">
    <source>
        <dbReference type="SAM" id="MobiDB-lite"/>
    </source>
</evidence>
<feature type="domain" description="Protein kinase" evidence="10">
    <location>
        <begin position="24"/>
        <end position="274"/>
    </location>
</feature>
<dbReference type="InterPro" id="IPR000719">
    <property type="entry name" value="Prot_kinase_dom"/>
</dbReference>
<keyword evidence="3" id="KW-0808">Transferase</keyword>
<dbReference type="PROSITE" id="PS50011">
    <property type="entry name" value="PROTEIN_KINASE_DOM"/>
    <property type="match status" value="1"/>
</dbReference>
<evidence type="ECO:0000313" key="11">
    <source>
        <dbReference type="EMBL" id="KAK7236150.1"/>
    </source>
</evidence>
<keyword evidence="12" id="KW-1185">Reference proteome</keyword>
<protein>
    <recommendedName>
        <fullName evidence="1">non-specific serine/threonine protein kinase</fullName>
        <ecNumber evidence="1">2.7.11.1</ecNumber>
    </recommendedName>
</protein>
<feature type="region of interest" description="Disordered" evidence="9">
    <location>
        <begin position="801"/>
        <end position="831"/>
    </location>
</feature>
<name>A0ABR1FR06_AURAN</name>
<evidence type="ECO:0000256" key="1">
    <source>
        <dbReference type="ARBA" id="ARBA00012513"/>
    </source>
</evidence>
<dbReference type="Proteomes" id="UP001363151">
    <property type="component" value="Unassembled WGS sequence"/>
</dbReference>
<comment type="caution">
    <text evidence="11">The sequence shown here is derived from an EMBL/GenBank/DDBJ whole genome shotgun (WGS) entry which is preliminary data.</text>
</comment>
<keyword evidence="2" id="KW-0723">Serine/threonine-protein kinase</keyword>
<dbReference type="InterPro" id="IPR008271">
    <property type="entry name" value="Ser/Thr_kinase_AS"/>
</dbReference>
<dbReference type="PANTHER" id="PTHR22983">
    <property type="entry name" value="PROTEIN KINASE RELATED"/>
    <property type="match status" value="1"/>
</dbReference>
<evidence type="ECO:0000256" key="3">
    <source>
        <dbReference type="ARBA" id="ARBA00022679"/>
    </source>
</evidence>
<proteinExistence type="predicted"/>
<gene>
    <name evidence="11" type="primary">MKK2</name>
    <name evidence="11" type="ORF">SO694_00060033</name>
</gene>
<comment type="catalytic activity">
    <reaction evidence="8">
        <text>L-seryl-[protein] + ATP = O-phospho-L-seryl-[protein] + ADP + H(+)</text>
        <dbReference type="Rhea" id="RHEA:17989"/>
        <dbReference type="Rhea" id="RHEA-COMP:9863"/>
        <dbReference type="Rhea" id="RHEA-COMP:11604"/>
        <dbReference type="ChEBI" id="CHEBI:15378"/>
        <dbReference type="ChEBI" id="CHEBI:29999"/>
        <dbReference type="ChEBI" id="CHEBI:30616"/>
        <dbReference type="ChEBI" id="CHEBI:83421"/>
        <dbReference type="ChEBI" id="CHEBI:456216"/>
        <dbReference type="EC" id="2.7.11.1"/>
    </reaction>
</comment>
<feature type="region of interest" description="Disordered" evidence="9">
    <location>
        <begin position="598"/>
        <end position="626"/>
    </location>
</feature>
<evidence type="ECO:0000256" key="2">
    <source>
        <dbReference type="ARBA" id="ARBA00022527"/>
    </source>
</evidence>
<dbReference type="Gene3D" id="1.25.10.10">
    <property type="entry name" value="Leucine-rich Repeat Variant"/>
    <property type="match status" value="1"/>
</dbReference>
<keyword evidence="4" id="KW-0547">Nucleotide-binding</keyword>
<evidence type="ECO:0000256" key="5">
    <source>
        <dbReference type="ARBA" id="ARBA00022777"/>
    </source>
</evidence>
<evidence type="ECO:0000256" key="7">
    <source>
        <dbReference type="ARBA" id="ARBA00047899"/>
    </source>
</evidence>
<feature type="region of interest" description="Disordered" evidence="9">
    <location>
        <begin position="326"/>
        <end position="395"/>
    </location>
</feature>
<dbReference type="PANTHER" id="PTHR22983:SF6">
    <property type="entry name" value="SERINE_THREONINE-PROTEIN KINASE 36"/>
    <property type="match status" value="1"/>
</dbReference>
<evidence type="ECO:0000259" key="10">
    <source>
        <dbReference type="PROSITE" id="PS50011"/>
    </source>
</evidence>
<dbReference type="EC" id="2.7.11.1" evidence="1"/>
<feature type="compositionally biased region" description="Low complexity" evidence="9">
    <location>
        <begin position="598"/>
        <end position="624"/>
    </location>
</feature>
<evidence type="ECO:0000256" key="8">
    <source>
        <dbReference type="ARBA" id="ARBA00048679"/>
    </source>
</evidence>
<dbReference type="GO" id="GO:0016301">
    <property type="term" value="F:kinase activity"/>
    <property type="evidence" value="ECO:0007669"/>
    <property type="project" value="UniProtKB-KW"/>
</dbReference>
<dbReference type="PROSITE" id="PS00108">
    <property type="entry name" value="PROTEIN_KINASE_ST"/>
    <property type="match status" value="1"/>
</dbReference>
<evidence type="ECO:0000256" key="4">
    <source>
        <dbReference type="ARBA" id="ARBA00022741"/>
    </source>
</evidence>
<dbReference type="CDD" id="cd14002">
    <property type="entry name" value="STKc_STK36"/>
    <property type="match status" value="1"/>
</dbReference>
<dbReference type="InterPro" id="IPR011009">
    <property type="entry name" value="Kinase-like_dom_sf"/>
</dbReference>
<keyword evidence="6" id="KW-0067">ATP-binding</keyword>
<organism evidence="11 12">
    <name type="scientific">Aureococcus anophagefferens</name>
    <name type="common">Harmful bloom alga</name>
    <dbReference type="NCBI Taxonomy" id="44056"/>
    <lineage>
        <taxon>Eukaryota</taxon>
        <taxon>Sar</taxon>
        <taxon>Stramenopiles</taxon>
        <taxon>Ochrophyta</taxon>
        <taxon>Pelagophyceae</taxon>
        <taxon>Pelagomonadales</taxon>
        <taxon>Pelagomonadaceae</taxon>
        <taxon>Aureococcus</taxon>
    </lineage>
</organism>
<dbReference type="EMBL" id="JBBJCI010000286">
    <property type="protein sequence ID" value="KAK7236150.1"/>
    <property type="molecule type" value="Genomic_DNA"/>
</dbReference>